<dbReference type="RefSeq" id="XP_062651722.1">
    <property type="nucleotide sequence ID" value="XM_062791077.1"/>
</dbReference>
<dbReference type="GeneID" id="87827846"/>
<dbReference type="Gene3D" id="2.115.10.20">
    <property type="entry name" value="Glycosyl hydrolase domain, family 43"/>
    <property type="match status" value="1"/>
</dbReference>
<feature type="compositionally biased region" description="Low complexity" evidence="1">
    <location>
        <begin position="84"/>
        <end position="102"/>
    </location>
</feature>
<comment type="caution">
    <text evidence="2">The sequence shown here is derived from an EMBL/GenBank/DDBJ whole genome shotgun (WGS) entry which is preliminary data.</text>
</comment>
<evidence type="ECO:0000313" key="3">
    <source>
        <dbReference type="Proteomes" id="UP001302602"/>
    </source>
</evidence>
<sequence>MGIVAATRALLWSLSRQASSLLFLLCGHRPRHRPRFILMLPRFIPTSIVLVLYLAPPTARTKAPLLPLNFPDSCILQDTSRDMSASAPLSPPSSSTLPSSSPTTWDWNYLPEADPLPTPGVRADPVQGSQTWAPAVTQLNQSTYILYYAAQLAGNYSYYHCIGAAKSSRGILGPYDPLPQPVICPLHAGGAIDPAALRGPATGRRYLLYKVNGNSMGRREECNNGVAPFMRTPIVLQEVNATDGVTAVGDGWSVSYAVARNITGPYKRPEGTRGFLIRTGDVFNVTAPGGAASAPGGG</sequence>
<name>A0AAN6UAE3_9PEZI</name>
<evidence type="ECO:0000256" key="1">
    <source>
        <dbReference type="SAM" id="MobiDB-lite"/>
    </source>
</evidence>
<dbReference type="AlphaFoldDB" id="A0AAN6UAE3"/>
<accession>A0AAN6UAE3</accession>
<dbReference type="SUPFAM" id="SSF75005">
    <property type="entry name" value="Arabinanase/levansucrase/invertase"/>
    <property type="match status" value="1"/>
</dbReference>
<evidence type="ECO:0000313" key="2">
    <source>
        <dbReference type="EMBL" id="KAK4127951.1"/>
    </source>
</evidence>
<feature type="region of interest" description="Disordered" evidence="1">
    <location>
        <begin position="83"/>
        <end position="102"/>
    </location>
</feature>
<keyword evidence="2" id="KW-0378">Hydrolase</keyword>
<reference evidence="2" key="1">
    <citation type="journal article" date="2023" name="Mol. Phylogenet. Evol.">
        <title>Genome-scale phylogeny and comparative genomics of the fungal order Sordariales.</title>
        <authorList>
            <person name="Hensen N."/>
            <person name="Bonometti L."/>
            <person name="Westerberg I."/>
            <person name="Brannstrom I.O."/>
            <person name="Guillou S."/>
            <person name="Cros-Aarteil S."/>
            <person name="Calhoun S."/>
            <person name="Haridas S."/>
            <person name="Kuo A."/>
            <person name="Mondo S."/>
            <person name="Pangilinan J."/>
            <person name="Riley R."/>
            <person name="LaButti K."/>
            <person name="Andreopoulos B."/>
            <person name="Lipzen A."/>
            <person name="Chen C."/>
            <person name="Yan M."/>
            <person name="Daum C."/>
            <person name="Ng V."/>
            <person name="Clum A."/>
            <person name="Steindorff A."/>
            <person name="Ohm R.A."/>
            <person name="Martin F."/>
            <person name="Silar P."/>
            <person name="Natvig D.O."/>
            <person name="Lalanne C."/>
            <person name="Gautier V."/>
            <person name="Ament-Velasquez S.L."/>
            <person name="Kruys A."/>
            <person name="Hutchinson M.I."/>
            <person name="Powell A.J."/>
            <person name="Barry K."/>
            <person name="Miller A.N."/>
            <person name="Grigoriev I.V."/>
            <person name="Debuchy R."/>
            <person name="Gladieux P."/>
            <person name="Hiltunen Thoren M."/>
            <person name="Johannesson H."/>
        </authorList>
    </citation>
    <scope>NUCLEOTIDE SEQUENCE</scope>
    <source>
        <strain evidence="2">CBS 731.68</strain>
    </source>
</reference>
<gene>
    <name evidence="2" type="ORF">N657DRAFT_631659</name>
</gene>
<reference evidence="2" key="2">
    <citation type="submission" date="2023-05" db="EMBL/GenBank/DDBJ databases">
        <authorList>
            <consortium name="Lawrence Berkeley National Laboratory"/>
            <person name="Steindorff A."/>
            <person name="Hensen N."/>
            <person name="Bonometti L."/>
            <person name="Westerberg I."/>
            <person name="Brannstrom I.O."/>
            <person name="Guillou S."/>
            <person name="Cros-Aarteil S."/>
            <person name="Calhoun S."/>
            <person name="Haridas S."/>
            <person name="Kuo A."/>
            <person name="Mondo S."/>
            <person name="Pangilinan J."/>
            <person name="Riley R."/>
            <person name="Labutti K."/>
            <person name="Andreopoulos B."/>
            <person name="Lipzen A."/>
            <person name="Chen C."/>
            <person name="Yanf M."/>
            <person name="Daum C."/>
            <person name="Ng V."/>
            <person name="Clum A."/>
            <person name="Ohm R."/>
            <person name="Martin F."/>
            <person name="Silar P."/>
            <person name="Natvig D."/>
            <person name="Lalanne C."/>
            <person name="Gautier V."/>
            <person name="Ament-Velasquez S.L."/>
            <person name="Kruys A."/>
            <person name="Hutchinson M.I."/>
            <person name="Powell A.J."/>
            <person name="Barry K."/>
            <person name="Miller A.N."/>
            <person name="Grigoriev I.V."/>
            <person name="Debuchy R."/>
            <person name="Gladieux P."/>
            <person name="Thoren M.H."/>
            <person name="Johannesson H."/>
        </authorList>
    </citation>
    <scope>NUCLEOTIDE SEQUENCE</scope>
    <source>
        <strain evidence="2">CBS 731.68</strain>
    </source>
</reference>
<dbReference type="GO" id="GO:0016787">
    <property type="term" value="F:hydrolase activity"/>
    <property type="evidence" value="ECO:0007669"/>
    <property type="project" value="UniProtKB-KW"/>
</dbReference>
<protein>
    <submittedName>
        <fullName evidence="2">Glycoside hydrolase family 43 protein</fullName>
    </submittedName>
</protein>
<dbReference type="InterPro" id="IPR023296">
    <property type="entry name" value="Glyco_hydro_beta-prop_sf"/>
</dbReference>
<organism evidence="2 3">
    <name type="scientific">Parathielavia appendiculata</name>
    <dbReference type="NCBI Taxonomy" id="2587402"/>
    <lineage>
        <taxon>Eukaryota</taxon>
        <taxon>Fungi</taxon>
        <taxon>Dikarya</taxon>
        <taxon>Ascomycota</taxon>
        <taxon>Pezizomycotina</taxon>
        <taxon>Sordariomycetes</taxon>
        <taxon>Sordariomycetidae</taxon>
        <taxon>Sordariales</taxon>
        <taxon>Chaetomiaceae</taxon>
        <taxon>Parathielavia</taxon>
    </lineage>
</organism>
<proteinExistence type="predicted"/>
<dbReference type="Proteomes" id="UP001302602">
    <property type="component" value="Unassembled WGS sequence"/>
</dbReference>
<keyword evidence="3" id="KW-1185">Reference proteome</keyword>
<dbReference type="EMBL" id="MU853224">
    <property type="protein sequence ID" value="KAK4127951.1"/>
    <property type="molecule type" value="Genomic_DNA"/>
</dbReference>